<evidence type="ECO:0000256" key="4">
    <source>
        <dbReference type="ARBA" id="ARBA00023136"/>
    </source>
</evidence>
<feature type="transmembrane region" description="Helical" evidence="6">
    <location>
        <begin position="296"/>
        <end position="317"/>
    </location>
</feature>
<dbReference type="InterPro" id="IPR002293">
    <property type="entry name" value="AA/rel_permease1"/>
</dbReference>
<evidence type="ECO:0000256" key="6">
    <source>
        <dbReference type="SAM" id="Phobius"/>
    </source>
</evidence>
<reference evidence="7" key="1">
    <citation type="journal article" date="2020" name="Stud. Mycol.">
        <title>101 Dothideomycetes genomes: a test case for predicting lifestyles and emergence of pathogens.</title>
        <authorList>
            <person name="Haridas S."/>
            <person name="Albert R."/>
            <person name="Binder M."/>
            <person name="Bloem J."/>
            <person name="Labutti K."/>
            <person name="Salamov A."/>
            <person name="Andreopoulos B."/>
            <person name="Baker S."/>
            <person name="Barry K."/>
            <person name="Bills G."/>
            <person name="Bluhm B."/>
            <person name="Cannon C."/>
            <person name="Castanera R."/>
            <person name="Culley D."/>
            <person name="Daum C."/>
            <person name="Ezra D."/>
            <person name="Gonzalez J."/>
            <person name="Henrissat B."/>
            <person name="Kuo A."/>
            <person name="Liang C."/>
            <person name="Lipzen A."/>
            <person name="Lutzoni F."/>
            <person name="Magnuson J."/>
            <person name="Mondo S."/>
            <person name="Nolan M."/>
            <person name="Ohm R."/>
            <person name="Pangilinan J."/>
            <person name="Park H.-J."/>
            <person name="Ramirez L."/>
            <person name="Alfaro M."/>
            <person name="Sun H."/>
            <person name="Tritt A."/>
            <person name="Yoshinaga Y."/>
            <person name="Zwiers L.-H."/>
            <person name="Turgeon B."/>
            <person name="Goodwin S."/>
            <person name="Spatafora J."/>
            <person name="Crous P."/>
            <person name="Grigoriev I."/>
        </authorList>
    </citation>
    <scope>NUCLEOTIDE SEQUENCE</scope>
    <source>
        <strain evidence="7">CBS 109.77</strain>
    </source>
</reference>
<feature type="transmembrane region" description="Helical" evidence="6">
    <location>
        <begin position="147"/>
        <end position="175"/>
    </location>
</feature>
<dbReference type="GO" id="GO:0016020">
    <property type="term" value="C:membrane"/>
    <property type="evidence" value="ECO:0007669"/>
    <property type="project" value="UniProtKB-SubCell"/>
</dbReference>
<evidence type="ECO:0000256" key="3">
    <source>
        <dbReference type="ARBA" id="ARBA00022989"/>
    </source>
</evidence>
<feature type="region of interest" description="Disordered" evidence="5">
    <location>
        <begin position="563"/>
        <end position="590"/>
    </location>
</feature>
<proteinExistence type="predicted"/>
<name>A0A6A6XQF5_9PLEO</name>
<accession>A0A6A6XQF5</accession>
<keyword evidence="2 6" id="KW-0812">Transmembrane</keyword>
<gene>
    <name evidence="7" type="ORF">K505DRAFT_414164</name>
</gene>
<feature type="transmembrane region" description="Helical" evidence="6">
    <location>
        <begin position="216"/>
        <end position="235"/>
    </location>
</feature>
<dbReference type="Gene3D" id="1.20.1740.10">
    <property type="entry name" value="Amino acid/polyamine transporter I"/>
    <property type="match status" value="1"/>
</dbReference>
<keyword evidence="3 6" id="KW-1133">Transmembrane helix</keyword>
<dbReference type="EMBL" id="MU001777">
    <property type="protein sequence ID" value="KAF2798771.1"/>
    <property type="molecule type" value="Genomic_DNA"/>
</dbReference>
<feature type="transmembrane region" description="Helical" evidence="6">
    <location>
        <begin position="427"/>
        <end position="446"/>
    </location>
</feature>
<protein>
    <submittedName>
        <fullName evidence="7">LAT family L-amino acid transporter</fullName>
    </submittedName>
</protein>
<dbReference type="Proteomes" id="UP000799757">
    <property type="component" value="Unassembled WGS sequence"/>
</dbReference>
<dbReference type="InterPro" id="IPR050598">
    <property type="entry name" value="AminoAcid_Transporter"/>
</dbReference>
<feature type="transmembrane region" description="Helical" evidence="6">
    <location>
        <begin position="493"/>
        <end position="520"/>
    </location>
</feature>
<evidence type="ECO:0000256" key="1">
    <source>
        <dbReference type="ARBA" id="ARBA00004141"/>
    </source>
</evidence>
<keyword evidence="8" id="KW-1185">Reference proteome</keyword>
<evidence type="ECO:0000256" key="5">
    <source>
        <dbReference type="SAM" id="MobiDB-lite"/>
    </source>
</evidence>
<dbReference type="OrthoDB" id="5982228at2759"/>
<dbReference type="FunFam" id="1.20.1740.10:FF:000025">
    <property type="entry name" value="High-affinity methionine permease"/>
    <property type="match status" value="1"/>
</dbReference>
<feature type="transmembrane region" description="Helical" evidence="6">
    <location>
        <begin position="187"/>
        <end position="204"/>
    </location>
</feature>
<dbReference type="Pfam" id="PF13520">
    <property type="entry name" value="AA_permease_2"/>
    <property type="match status" value="1"/>
</dbReference>
<dbReference type="GO" id="GO:0015179">
    <property type="term" value="F:L-amino acid transmembrane transporter activity"/>
    <property type="evidence" value="ECO:0007669"/>
    <property type="project" value="TreeGrafter"/>
</dbReference>
<evidence type="ECO:0000313" key="7">
    <source>
        <dbReference type="EMBL" id="KAF2798771.1"/>
    </source>
</evidence>
<dbReference type="PANTHER" id="PTHR11785:SF353">
    <property type="entry name" value="METHIONINE TRANSPORTER (EUROFUNG)"/>
    <property type="match status" value="1"/>
</dbReference>
<organism evidence="7 8">
    <name type="scientific">Melanomma pulvis-pyrius CBS 109.77</name>
    <dbReference type="NCBI Taxonomy" id="1314802"/>
    <lineage>
        <taxon>Eukaryota</taxon>
        <taxon>Fungi</taxon>
        <taxon>Dikarya</taxon>
        <taxon>Ascomycota</taxon>
        <taxon>Pezizomycotina</taxon>
        <taxon>Dothideomycetes</taxon>
        <taxon>Pleosporomycetidae</taxon>
        <taxon>Pleosporales</taxon>
        <taxon>Melanommataceae</taxon>
        <taxon>Melanomma</taxon>
    </lineage>
</organism>
<dbReference type="PANTHER" id="PTHR11785">
    <property type="entry name" value="AMINO ACID TRANSPORTER"/>
    <property type="match status" value="1"/>
</dbReference>
<feature type="transmembrane region" description="Helical" evidence="6">
    <location>
        <begin position="458"/>
        <end position="481"/>
    </location>
</feature>
<sequence>MSFARFRSRFARSPEHEVTATSTAHLDDVSDGSLHYVVEKAENDTPPTYQEAHGAPVETRSPLGYAVGPITIVFLNLSKMVGTGIYSTPSSILSGTGSVGLSLIYWFLGYIISLSSLAVYLEYASYFPNRSGSEVVYLEQAYPRPKYFFPIAFAVQTVVLSFSSGNSIVLAKYLFATNGHVGSNWEVKGVALAGYTVAVLLVAFHTRFSYSVSNGIGIVKLLTLIFISITGLVVLGGHTKVADPQQNFRNSFEGAASAYGATNALYKITFSYAGYENAFNVVNEVKNPVKKLRISATLALTVVAILYVLANIAYFAAVPKAELKAAKEISASLLFKHVFGSSSASKGLNFLIALSSFGNLVAVLLGDSRMIRECGRQGVLPWTRFWTSTRPFGTPLGPYFLKWALTAIMILGPPAGDAFNFVVDLKVYPSSLFNLTLAVGIYLIRFRRKRLNLPSPTFRAWDVVVIFNIAVNTYMIVMPWYPPPKGRNGGDVSFWYATYVVVGISVIVLCAIYYVAWIYLIPRARGYRIRQEILLLDDGAQSHHLTKVPVEQLAEWDATHDAQGRTLGSDSGSDVRGSREEKVTVEPGKA</sequence>
<comment type="subcellular location">
    <subcellularLocation>
        <location evidence="1">Membrane</location>
        <topology evidence="1">Multi-pass membrane protein</topology>
    </subcellularLocation>
</comment>
<evidence type="ECO:0000256" key="2">
    <source>
        <dbReference type="ARBA" id="ARBA00022692"/>
    </source>
</evidence>
<feature type="compositionally biased region" description="Basic and acidic residues" evidence="5">
    <location>
        <begin position="576"/>
        <end position="590"/>
    </location>
</feature>
<keyword evidence="4 6" id="KW-0472">Membrane</keyword>
<feature type="transmembrane region" description="Helical" evidence="6">
    <location>
        <begin position="347"/>
        <end position="366"/>
    </location>
</feature>
<evidence type="ECO:0000313" key="8">
    <source>
        <dbReference type="Proteomes" id="UP000799757"/>
    </source>
</evidence>
<dbReference type="AlphaFoldDB" id="A0A6A6XQF5"/>
<feature type="transmembrane region" description="Helical" evidence="6">
    <location>
        <begin position="103"/>
        <end position="127"/>
    </location>
</feature>
<feature type="transmembrane region" description="Helical" evidence="6">
    <location>
        <begin position="399"/>
        <end position="415"/>
    </location>
</feature>